<proteinExistence type="predicted"/>
<evidence type="ECO:0000313" key="1">
    <source>
        <dbReference type="EMBL" id="TGO59162.1"/>
    </source>
</evidence>
<sequence length="80" mass="9142">MRQDFLADGKEYPSTNYLTALEWADAVYEEETALEHVIKSCMFFIFEGKSNWDNLSFTQAVYASVVEPLEKIVVSRPNAS</sequence>
<comment type="caution">
    <text evidence="1">The sequence shown here is derived from an EMBL/GenBank/DDBJ whole genome shotgun (WGS) entry which is preliminary data.</text>
</comment>
<dbReference type="Proteomes" id="UP000297229">
    <property type="component" value="Unassembled WGS sequence"/>
</dbReference>
<dbReference type="AlphaFoldDB" id="A0A4Z1IHZ4"/>
<name>A0A4Z1IHZ4_9HELO</name>
<accession>A0A4Z1IHZ4</accession>
<protein>
    <submittedName>
        <fullName evidence="1">Uncharacterized protein</fullName>
    </submittedName>
</protein>
<organism evidence="1 2">
    <name type="scientific">Botrytis elliptica</name>
    <dbReference type="NCBI Taxonomy" id="278938"/>
    <lineage>
        <taxon>Eukaryota</taxon>
        <taxon>Fungi</taxon>
        <taxon>Dikarya</taxon>
        <taxon>Ascomycota</taxon>
        <taxon>Pezizomycotina</taxon>
        <taxon>Leotiomycetes</taxon>
        <taxon>Helotiales</taxon>
        <taxon>Sclerotiniaceae</taxon>
        <taxon>Botrytis</taxon>
    </lineage>
</organism>
<dbReference type="STRING" id="278938.A0A4Z1IHZ4"/>
<keyword evidence="2" id="KW-1185">Reference proteome</keyword>
<reference evidence="1 2" key="1">
    <citation type="submission" date="2017-12" db="EMBL/GenBank/DDBJ databases">
        <title>Comparative genomics of Botrytis spp.</title>
        <authorList>
            <person name="Valero-Jimenez C.A."/>
            <person name="Tapia P."/>
            <person name="Veloso J."/>
            <person name="Silva-Moreno E."/>
            <person name="Staats M."/>
            <person name="Valdes J.H."/>
            <person name="Van Kan J.A.L."/>
        </authorList>
    </citation>
    <scope>NUCLEOTIDE SEQUENCE [LARGE SCALE GENOMIC DNA]</scope>
    <source>
        <strain evidence="1 2">Be9601</strain>
    </source>
</reference>
<gene>
    <name evidence="1" type="ORF">BELL_1257g00010</name>
</gene>
<dbReference type="EMBL" id="PQXM01001255">
    <property type="protein sequence ID" value="TGO59162.1"/>
    <property type="molecule type" value="Genomic_DNA"/>
</dbReference>
<evidence type="ECO:0000313" key="2">
    <source>
        <dbReference type="Proteomes" id="UP000297229"/>
    </source>
</evidence>